<dbReference type="CDD" id="cd00006">
    <property type="entry name" value="PTS_IIA_man"/>
    <property type="match status" value="1"/>
</dbReference>
<dbReference type="AlphaFoldDB" id="A0A448U8Z9"/>
<evidence type="ECO:0000256" key="6">
    <source>
        <dbReference type="ARBA" id="ARBA00022683"/>
    </source>
</evidence>
<dbReference type="InterPro" id="IPR004701">
    <property type="entry name" value="PTS_EIIA_man-typ"/>
</dbReference>
<dbReference type="InterPro" id="IPR036662">
    <property type="entry name" value="PTS_EIIA_man-typ_sf"/>
</dbReference>
<accession>A0A448U8Z9</accession>
<dbReference type="STRING" id="326522.BWD08_00375"/>
<protein>
    <submittedName>
        <fullName evidence="9">PTS system, IIAB component</fullName>
    </submittedName>
</protein>
<keyword evidence="2" id="KW-0813">Transport</keyword>
<evidence type="ECO:0000313" key="10">
    <source>
        <dbReference type="Proteomes" id="UP000268229"/>
    </source>
</evidence>
<dbReference type="OrthoDB" id="8795346at2"/>
<sequence>MIGIIIVTHEAIGAAYRGLAQHFFMETPPHIRLLGVEPNDGHDEIIAKIQNLISEIDPEGQGVLVLTDIFGATPCNAARQLVVPEKVAMLTGLNAPMMVKAVQYSAAAEDLTAFTETVKQAAVNGILSITNPPEGEYEVC</sequence>
<evidence type="ECO:0000256" key="4">
    <source>
        <dbReference type="ARBA" id="ARBA00022597"/>
    </source>
</evidence>
<keyword evidence="4" id="KW-0762">Sugar transport</keyword>
<proteinExistence type="predicted"/>
<keyword evidence="3" id="KW-0963">Cytoplasm</keyword>
<dbReference type="Pfam" id="PF03610">
    <property type="entry name" value="EIIA-man"/>
    <property type="match status" value="1"/>
</dbReference>
<evidence type="ECO:0000259" key="8">
    <source>
        <dbReference type="PROSITE" id="PS51096"/>
    </source>
</evidence>
<reference evidence="9 10" key="1">
    <citation type="submission" date="2018-12" db="EMBL/GenBank/DDBJ databases">
        <authorList>
            <consortium name="Pathogen Informatics"/>
        </authorList>
    </citation>
    <scope>NUCLEOTIDE SEQUENCE [LARGE SCALE GENOMIC DNA]</scope>
    <source>
        <strain evidence="9 10">NCTC12227</strain>
    </source>
</reference>
<dbReference type="GO" id="GO:0005737">
    <property type="term" value="C:cytoplasm"/>
    <property type="evidence" value="ECO:0007669"/>
    <property type="project" value="UniProtKB-SubCell"/>
</dbReference>
<dbReference type="PANTHER" id="PTHR33799">
    <property type="entry name" value="PTS PERMEASE-RELATED-RELATED"/>
    <property type="match status" value="1"/>
</dbReference>
<dbReference type="EMBL" id="LR134516">
    <property type="protein sequence ID" value="VEJ20410.1"/>
    <property type="molecule type" value="Genomic_DNA"/>
</dbReference>
<dbReference type="SUPFAM" id="SSF53062">
    <property type="entry name" value="PTS system fructose IIA component-like"/>
    <property type="match status" value="1"/>
</dbReference>
<dbReference type="PROSITE" id="PS51096">
    <property type="entry name" value="PTS_EIIA_TYPE_4"/>
    <property type="match status" value="1"/>
</dbReference>
<evidence type="ECO:0000256" key="7">
    <source>
        <dbReference type="ARBA" id="ARBA00022777"/>
    </source>
</evidence>
<organism evidence="9 10">
    <name type="scientific">Neisseria animaloris</name>
    <dbReference type="NCBI Taxonomy" id="326522"/>
    <lineage>
        <taxon>Bacteria</taxon>
        <taxon>Pseudomonadati</taxon>
        <taxon>Pseudomonadota</taxon>
        <taxon>Betaproteobacteria</taxon>
        <taxon>Neisseriales</taxon>
        <taxon>Neisseriaceae</taxon>
        <taxon>Neisseria</taxon>
    </lineage>
</organism>
<keyword evidence="6" id="KW-0598">Phosphotransferase system</keyword>
<dbReference type="InterPro" id="IPR033887">
    <property type="entry name" value="PTS_IIA_man"/>
</dbReference>
<dbReference type="GO" id="GO:0016301">
    <property type="term" value="F:kinase activity"/>
    <property type="evidence" value="ECO:0007669"/>
    <property type="project" value="UniProtKB-KW"/>
</dbReference>
<evidence type="ECO:0000256" key="2">
    <source>
        <dbReference type="ARBA" id="ARBA00022448"/>
    </source>
</evidence>
<dbReference type="GO" id="GO:0016020">
    <property type="term" value="C:membrane"/>
    <property type="evidence" value="ECO:0007669"/>
    <property type="project" value="InterPro"/>
</dbReference>
<evidence type="ECO:0000256" key="5">
    <source>
        <dbReference type="ARBA" id="ARBA00022679"/>
    </source>
</evidence>
<gene>
    <name evidence="9" type="primary">manX</name>
    <name evidence="9" type="ORF">NCTC12227_00115</name>
</gene>
<dbReference type="GO" id="GO:0009401">
    <property type="term" value="P:phosphoenolpyruvate-dependent sugar phosphotransferase system"/>
    <property type="evidence" value="ECO:0007669"/>
    <property type="project" value="UniProtKB-KW"/>
</dbReference>
<dbReference type="KEGG" id="nani:NCTC12227_00115"/>
<evidence type="ECO:0000256" key="3">
    <source>
        <dbReference type="ARBA" id="ARBA00022490"/>
    </source>
</evidence>
<dbReference type="Proteomes" id="UP000268229">
    <property type="component" value="Chromosome"/>
</dbReference>
<dbReference type="RefSeq" id="WP_126303703.1">
    <property type="nucleotide sequence ID" value="NZ_LR134516.1"/>
</dbReference>
<evidence type="ECO:0000313" key="9">
    <source>
        <dbReference type="EMBL" id="VEJ20410.1"/>
    </source>
</evidence>
<comment type="subcellular location">
    <subcellularLocation>
        <location evidence="1">Cytoplasm</location>
    </subcellularLocation>
</comment>
<feature type="domain" description="PTS EIIA type-4" evidence="8">
    <location>
        <begin position="1"/>
        <end position="126"/>
    </location>
</feature>
<dbReference type="Gene3D" id="3.40.50.510">
    <property type="entry name" value="Phosphotransferase system, mannose-type IIA component"/>
    <property type="match status" value="1"/>
</dbReference>
<dbReference type="PANTHER" id="PTHR33799:SF1">
    <property type="entry name" value="PTS SYSTEM MANNOSE-SPECIFIC EIIAB COMPONENT-RELATED"/>
    <property type="match status" value="1"/>
</dbReference>
<evidence type="ECO:0000256" key="1">
    <source>
        <dbReference type="ARBA" id="ARBA00004496"/>
    </source>
</evidence>
<keyword evidence="5" id="KW-0808">Transferase</keyword>
<keyword evidence="7" id="KW-0418">Kinase</keyword>
<dbReference type="InterPro" id="IPR051471">
    <property type="entry name" value="Bacterial_PTS_sugar_comp"/>
</dbReference>
<keyword evidence="10" id="KW-1185">Reference proteome</keyword>
<name>A0A448U8Z9_9NEIS</name>